<dbReference type="AlphaFoldDB" id="A0A2J6QYG1"/>
<feature type="transmembrane region" description="Helical" evidence="1">
    <location>
        <begin position="223"/>
        <end position="242"/>
    </location>
</feature>
<accession>A0A2J6QYG1</accession>
<evidence type="ECO:0000256" key="1">
    <source>
        <dbReference type="SAM" id="Phobius"/>
    </source>
</evidence>
<feature type="transmembrane region" description="Helical" evidence="1">
    <location>
        <begin position="399"/>
        <end position="420"/>
    </location>
</feature>
<dbReference type="OrthoDB" id="2847781at2759"/>
<evidence type="ECO:0000313" key="3">
    <source>
        <dbReference type="Proteomes" id="UP000235786"/>
    </source>
</evidence>
<feature type="transmembrane region" description="Helical" evidence="1">
    <location>
        <begin position="55"/>
        <end position="77"/>
    </location>
</feature>
<name>A0A2J6QYG1_HYAVF</name>
<protein>
    <submittedName>
        <fullName evidence="2">Uncharacterized protein</fullName>
    </submittedName>
</protein>
<sequence>MATLGPKDASSADTIQAAASPVNWYIMIWIFFCLASNSMAQPAGRLCGASSRYRIYLCSSPLFCFADSLAILIRVIVTSIHHHISPLKASRLAILVRADERHHSKRTEETSFEDPFPATVHEGPPNTNTAAWPRWFFFIVGTLPAAIQLASFTGVPRAQILGLMFVSSFVVIELVTFLSTFKEEYKTIPEVLRYLKVQGVPIEEQKVRFKAYKLIKRLEWFEYWLFLVTLGAQCLLMADLTDQVWVVVRAPITKLFEFTFMKVFYTTYYISMSLFGLLTIVRLVMWLCGKWPSLDRWAPWGKWLWVWFVANYVLVMIPYPSPARCRSCRSFWDKQLAFGGVVMFFYYLYFGLSWLCERYPLIAKALLIDRRPWDLAKIEHLPPQHRTGYDTETEVIYSPPWFCFCIFLIDLAVCVLRYGLVYDSTGTVNPGWTYVFG</sequence>
<feature type="transmembrane region" description="Helical" evidence="1">
    <location>
        <begin position="336"/>
        <end position="355"/>
    </location>
</feature>
<evidence type="ECO:0000313" key="2">
    <source>
        <dbReference type="EMBL" id="PMD31300.1"/>
    </source>
</evidence>
<keyword evidence="1" id="KW-0472">Membrane</keyword>
<keyword evidence="1" id="KW-1133">Transmembrane helix</keyword>
<keyword evidence="1" id="KW-0812">Transmembrane</keyword>
<keyword evidence="3" id="KW-1185">Reference proteome</keyword>
<dbReference type="EMBL" id="KZ613963">
    <property type="protein sequence ID" value="PMD31300.1"/>
    <property type="molecule type" value="Genomic_DNA"/>
</dbReference>
<dbReference type="Proteomes" id="UP000235786">
    <property type="component" value="Unassembled WGS sequence"/>
</dbReference>
<feature type="transmembrane region" description="Helical" evidence="1">
    <location>
        <begin position="297"/>
        <end position="315"/>
    </location>
</feature>
<reference evidence="2 3" key="1">
    <citation type="submission" date="2016-04" db="EMBL/GenBank/DDBJ databases">
        <title>A degradative enzymes factory behind the ericoid mycorrhizal symbiosis.</title>
        <authorList>
            <consortium name="DOE Joint Genome Institute"/>
            <person name="Martino E."/>
            <person name="Morin E."/>
            <person name="Grelet G."/>
            <person name="Kuo A."/>
            <person name="Kohler A."/>
            <person name="Daghino S."/>
            <person name="Barry K."/>
            <person name="Choi C."/>
            <person name="Cichocki N."/>
            <person name="Clum A."/>
            <person name="Copeland A."/>
            <person name="Hainaut M."/>
            <person name="Haridas S."/>
            <person name="Labutti K."/>
            <person name="Lindquist E."/>
            <person name="Lipzen A."/>
            <person name="Khouja H.-R."/>
            <person name="Murat C."/>
            <person name="Ohm R."/>
            <person name="Olson A."/>
            <person name="Spatafora J."/>
            <person name="Veneault-Fourrey C."/>
            <person name="Henrissat B."/>
            <person name="Grigoriev I."/>
            <person name="Martin F."/>
            <person name="Perotto S."/>
        </authorList>
    </citation>
    <scope>NUCLEOTIDE SEQUENCE [LARGE SCALE GENOMIC DNA]</scope>
    <source>
        <strain evidence="2 3">F</strain>
    </source>
</reference>
<gene>
    <name evidence="2" type="ORF">L207DRAFT_641035</name>
</gene>
<organism evidence="2 3">
    <name type="scientific">Hyaloscypha variabilis (strain UAMH 11265 / GT02V1 / F)</name>
    <name type="common">Meliniomyces variabilis</name>
    <dbReference type="NCBI Taxonomy" id="1149755"/>
    <lineage>
        <taxon>Eukaryota</taxon>
        <taxon>Fungi</taxon>
        <taxon>Dikarya</taxon>
        <taxon>Ascomycota</taxon>
        <taxon>Pezizomycotina</taxon>
        <taxon>Leotiomycetes</taxon>
        <taxon>Helotiales</taxon>
        <taxon>Hyaloscyphaceae</taxon>
        <taxon>Hyaloscypha</taxon>
        <taxon>Hyaloscypha variabilis</taxon>
    </lineage>
</organism>
<feature type="transmembrane region" description="Helical" evidence="1">
    <location>
        <begin position="263"/>
        <end position="285"/>
    </location>
</feature>
<feature type="transmembrane region" description="Helical" evidence="1">
    <location>
        <begin position="160"/>
        <end position="181"/>
    </location>
</feature>
<proteinExistence type="predicted"/>
<feature type="transmembrane region" description="Helical" evidence="1">
    <location>
        <begin position="135"/>
        <end position="153"/>
    </location>
</feature>